<accession>A0A4U1L0Q8</accession>
<dbReference type="SUPFAM" id="SSF51430">
    <property type="entry name" value="NAD(P)-linked oxidoreductase"/>
    <property type="match status" value="1"/>
</dbReference>
<comment type="caution">
    <text evidence="2">The sequence shown here is derived from an EMBL/GenBank/DDBJ whole genome shotgun (WGS) entry which is preliminary data.</text>
</comment>
<dbReference type="Gene3D" id="3.20.20.100">
    <property type="entry name" value="NADP-dependent oxidoreductase domain"/>
    <property type="match status" value="1"/>
</dbReference>
<dbReference type="PANTHER" id="PTHR43364">
    <property type="entry name" value="NADH-SPECIFIC METHYLGLYOXAL REDUCTASE-RELATED"/>
    <property type="match status" value="1"/>
</dbReference>
<dbReference type="GO" id="GO:0005829">
    <property type="term" value="C:cytosol"/>
    <property type="evidence" value="ECO:0007669"/>
    <property type="project" value="TreeGrafter"/>
</dbReference>
<dbReference type="OrthoDB" id="7181835at2"/>
<dbReference type="Pfam" id="PF00248">
    <property type="entry name" value="Aldo_ket_red"/>
    <property type="match status" value="1"/>
</dbReference>
<dbReference type="RefSeq" id="WP_136942270.1">
    <property type="nucleotide sequence ID" value="NZ_SWKR01000002.1"/>
</dbReference>
<feature type="domain" description="NADP-dependent oxidoreductase" evidence="1">
    <location>
        <begin position="16"/>
        <end position="313"/>
    </location>
</feature>
<reference evidence="2 3" key="1">
    <citation type="submission" date="2019-04" db="EMBL/GenBank/DDBJ databases">
        <authorList>
            <person name="Yang Y."/>
            <person name="Wei D."/>
        </authorList>
    </citation>
    <scope>NUCLEOTIDE SEQUENCE [LARGE SCALE GENOMIC DNA]</scope>
    <source>
        <strain evidence="2 3">L-1-4w-11</strain>
    </source>
</reference>
<name>A0A4U1L0Q8_9SPHN</name>
<dbReference type="CDD" id="cd19081">
    <property type="entry name" value="AKR_AKR9C1"/>
    <property type="match status" value="1"/>
</dbReference>
<protein>
    <submittedName>
        <fullName evidence="2">Aldo/keto reductase</fullName>
    </submittedName>
</protein>
<dbReference type="Proteomes" id="UP000309138">
    <property type="component" value="Unassembled WGS sequence"/>
</dbReference>
<proteinExistence type="predicted"/>
<dbReference type="PANTHER" id="PTHR43364:SF6">
    <property type="entry name" value="OXIDOREDUCTASE-RELATED"/>
    <property type="match status" value="1"/>
</dbReference>
<keyword evidence="3" id="KW-1185">Reference proteome</keyword>
<dbReference type="InterPro" id="IPR050523">
    <property type="entry name" value="AKR_Detox_Biosynth"/>
</dbReference>
<dbReference type="AlphaFoldDB" id="A0A4U1L0Q8"/>
<organism evidence="2 3">
    <name type="scientific">Sphingomonas baiyangensis</name>
    <dbReference type="NCBI Taxonomy" id="2572576"/>
    <lineage>
        <taxon>Bacteria</taxon>
        <taxon>Pseudomonadati</taxon>
        <taxon>Pseudomonadota</taxon>
        <taxon>Alphaproteobacteria</taxon>
        <taxon>Sphingomonadales</taxon>
        <taxon>Sphingomonadaceae</taxon>
        <taxon>Sphingomonas</taxon>
    </lineage>
</organism>
<dbReference type="InterPro" id="IPR036812">
    <property type="entry name" value="NAD(P)_OxRdtase_dom_sf"/>
</dbReference>
<evidence type="ECO:0000259" key="1">
    <source>
        <dbReference type="Pfam" id="PF00248"/>
    </source>
</evidence>
<dbReference type="InterPro" id="IPR023210">
    <property type="entry name" value="NADP_OxRdtase_dom"/>
</dbReference>
<gene>
    <name evidence="2" type="ORF">FBR43_05815</name>
</gene>
<sequence>MTPMRTIGATDMTTPPLVLGGNVFGWTADEANSFAILGRFVDAGGTMIDTADVYSAWIEGHSGGESESVLGRWLRQSGKRDRVLIATKVGMLDGEGGSGLAPARIAAACDASLQRLGVDRIDLYYAHKDDEAVPQADVLGAFDALIAAGKVRHIGASNFTAMRLKAALDCAREHDLPHYRAFQPHYNLVERHGFEGERQDLCVTHNLGVLPYFGLAAGFLTGKYRSRADLEGRARAGMAGKLLDGNGPRVLEAMDGVAAETGASLAAIALAWLAAQPGVTAPIASATSIEQLDTLIASWSLELDDDQLARLTDAGV</sequence>
<evidence type="ECO:0000313" key="2">
    <source>
        <dbReference type="EMBL" id="TKD50329.1"/>
    </source>
</evidence>
<evidence type="ECO:0000313" key="3">
    <source>
        <dbReference type="Proteomes" id="UP000309138"/>
    </source>
</evidence>
<dbReference type="EMBL" id="SWKR01000002">
    <property type="protein sequence ID" value="TKD50329.1"/>
    <property type="molecule type" value="Genomic_DNA"/>
</dbReference>